<name>A0A5P8VRM1_9NOSO</name>
<evidence type="ECO:0000313" key="2">
    <source>
        <dbReference type="Proteomes" id="UP000326678"/>
    </source>
</evidence>
<organism evidence="1 2">
    <name type="scientific">Nostoc sphaeroides CCNUC1</name>
    <dbReference type="NCBI Taxonomy" id="2653204"/>
    <lineage>
        <taxon>Bacteria</taxon>
        <taxon>Bacillati</taxon>
        <taxon>Cyanobacteriota</taxon>
        <taxon>Cyanophyceae</taxon>
        <taxon>Nostocales</taxon>
        <taxon>Nostocaceae</taxon>
        <taxon>Nostoc</taxon>
    </lineage>
</organism>
<dbReference type="EMBL" id="CP045226">
    <property type="protein sequence ID" value="QFS42934.1"/>
    <property type="molecule type" value="Genomic_DNA"/>
</dbReference>
<proteinExistence type="predicted"/>
<dbReference type="AlphaFoldDB" id="A0A5P8VRM1"/>
<gene>
    <name evidence="1" type="ORF">GXM_00407</name>
</gene>
<accession>A0A5P8VRM1</accession>
<sequence>MLYFRRVVLAIICLLEKPFIVAHLNVAQPTEISLDFFH</sequence>
<reference evidence="1 2" key="1">
    <citation type="submission" date="2019-10" db="EMBL/GenBank/DDBJ databases">
        <title>Genomic and transcriptomic insights into the perfect genentic adaptation of a filamentous nitrogen-fixing cyanobacterium to rice fields.</title>
        <authorList>
            <person name="Chen Z."/>
        </authorList>
    </citation>
    <scope>NUCLEOTIDE SEQUENCE [LARGE SCALE GENOMIC DNA]</scope>
    <source>
        <strain evidence="1">CCNUC1</strain>
    </source>
</reference>
<evidence type="ECO:0000313" key="1">
    <source>
        <dbReference type="EMBL" id="QFS42934.1"/>
    </source>
</evidence>
<protein>
    <submittedName>
        <fullName evidence="1">Uncharacterized protein</fullName>
    </submittedName>
</protein>
<dbReference type="KEGG" id="nsh:GXM_00407"/>
<keyword evidence="2" id="KW-1185">Reference proteome</keyword>
<dbReference type="Proteomes" id="UP000326678">
    <property type="component" value="Chromosome Gxm1"/>
</dbReference>